<dbReference type="Gene3D" id="2.160.20.10">
    <property type="entry name" value="Single-stranded right-handed beta-helix, Pectin lyase-like"/>
    <property type="match status" value="1"/>
</dbReference>
<evidence type="ECO:0000313" key="4">
    <source>
        <dbReference type="Proteomes" id="UP000244441"/>
    </source>
</evidence>
<dbReference type="AlphaFoldDB" id="A0A2S0VPD4"/>
<dbReference type="Pfam" id="PF13229">
    <property type="entry name" value="Beta_helix"/>
    <property type="match status" value="1"/>
</dbReference>
<evidence type="ECO:0000256" key="1">
    <source>
        <dbReference type="SAM" id="SignalP"/>
    </source>
</evidence>
<sequence length="422" mass="45733">MMSQCKIKLLLIILSASVLLSCANTHPNNQAAVAHNNKSRVDSIGSDSQCHALPFDPKGNVNSLQQALQNATNTGLPVKISGQYYIDNEIKVILRNDLIVDASQALFFATSKLDGDLFSLDAHSKHSQKCALQVESEVHWVGGFINIANAKVSQVVPITKMTPQGRTGTKKTADALSIRGHHNGFQKLRNVIVDGITVVGTKTAKDPFYLAGGDSGILMAGTRQATIKNNNFFGIRDAAIYVTAAGKNGEIGDDFVLINNYVERAYDGITSKRGADRITMQNNRLNNVAVGLSIKHLFSGRTSYQANISNNTIKSAVRAISLERVNDATVANNVISGLGDIYAGKTSPINARGRHYEAIGLDGAQGNLVIKNNTIQGVNGKRTIKFKTYGIVSRSYNKRPTTDYLAINNLFHDLDSDIQQFK</sequence>
<keyword evidence="4" id="KW-1185">Reference proteome</keyword>
<keyword evidence="1" id="KW-0732">Signal</keyword>
<feature type="chain" id="PRO_5015684334" description="Right handed beta helix domain-containing protein" evidence="1">
    <location>
        <begin position="32"/>
        <end position="422"/>
    </location>
</feature>
<dbReference type="Proteomes" id="UP000244441">
    <property type="component" value="Chromosome"/>
</dbReference>
<dbReference type="InterPro" id="IPR039448">
    <property type="entry name" value="Beta_helix"/>
</dbReference>
<evidence type="ECO:0000259" key="2">
    <source>
        <dbReference type="Pfam" id="PF13229"/>
    </source>
</evidence>
<dbReference type="InterPro" id="IPR011050">
    <property type="entry name" value="Pectin_lyase_fold/virulence"/>
</dbReference>
<proteinExistence type="predicted"/>
<name>A0A2S0VPD4_9ALTE</name>
<dbReference type="OrthoDB" id="338827at2"/>
<dbReference type="InterPro" id="IPR006626">
    <property type="entry name" value="PbH1"/>
</dbReference>
<dbReference type="RefSeq" id="WP_108602131.1">
    <property type="nucleotide sequence ID" value="NZ_CP026604.1"/>
</dbReference>
<feature type="signal peptide" evidence="1">
    <location>
        <begin position="1"/>
        <end position="31"/>
    </location>
</feature>
<feature type="domain" description="Right handed beta helix" evidence="2">
    <location>
        <begin position="215"/>
        <end position="379"/>
    </location>
</feature>
<protein>
    <recommendedName>
        <fullName evidence="2">Right handed beta helix domain-containing protein</fullName>
    </recommendedName>
</protein>
<dbReference type="SUPFAM" id="SSF51126">
    <property type="entry name" value="Pectin lyase-like"/>
    <property type="match status" value="1"/>
</dbReference>
<dbReference type="KEGG" id="cate:C2869_06225"/>
<accession>A0A2S0VPD4</accession>
<dbReference type="InterPro" id="IPR012334">
    <property type="entry name" value="Pectin_lyas_fold"/>
</dbReference>
<dbReference type="EMBL" id="CP026604">
    <property type="protein sequence ID" value="AWB66059.1"/>
    <property type="molecule type" value="Genomic_DNA"/>
</dbReference>
<reference evidence="3 4" key="1">
    <citation type="submission" date="2018-01" db="EMBL/GenBank/DDBJ databases">
        <title>Genome sequence of a Cantenovulum-like bacteria.</title>
        <authorList>
            <person name="Tan W.R."/>
            <person name="Lau N.-S."/>
            <person name="Go F."/>
            <person name="Amirul A.-A.A."/>
        </authorList>
    </citation>
    <scope>NUCLEOTIDE SEQUENCE [LARGE SCALE GENOMIC DNA]</scope>
    <source>
        <strain evidence="3 4">CCB-QB4</strain>
    </source>
</reference>
<evidence type="ECO:0000313" key="3">
    <source>
        <dbReference type="EMBL" id="AWB66059.1"/>
    </source>
</evidence>
<dbReference type="PROSITE" id="PS51257">
    <property type="entry name" value="PROKAR_LIPOPROTEIN"/>
    <property type="match status" value="1"/>
</dbReference>
<gene>
    <name evidence="3" type="ORF">C2869_06225</name>
</gene>
<dbReference type="SMART" id="SM00710">
    <property type="entry name" value="PbH1"/>
    <property type="match status" value="7"/>
</dbReference>
<organism evidence="3 4">
    <name type="scientific">Saccharobesus litoralis</name>
    <dbReference type="NCBI Taxonomy" id="2172099"/>
    <lineage>
        <taxon>Bacteria</taxon>
        <taxon>Pseudomonadati</taxon>
        <taxon>Pseudomonadota</taxon>
        <taxon>Gammaproteobacteria</taxon>
        <taxon>Alteromonadales</taxon>
        <taxon>Alteromonadaceae</taxon>
        <taxon>Saccharobesus</taxon>
    </lineage>
</organism>